<keyword evidence="1" id="KW-1133">Transmembrane helix</keyword>
<protein>
    <submittedName>
        <fullName evidence="2">Uncharacterized protein</fullName>
    </submittedName>
</protein>
<keyword evidence="1" id="KW-0812">Transmembrane</keyword>
<evidence type="ECO:0000313" key="2">
    <source>
        <dbReference type="WBParaSite" id="maker-PairedContig_5624-snap-gene-1.15-mRNA-1"/>
    </source>
</evidence>
<keyword evidence="1" id="KW-0472">Membrane</keyword>
<evidence type="ECO:0000256" key="1">
    <source>
        <dbReference type="SAM" id="Phobius"/>
    </source>
</evidence>
<dbReference type="AlphaFoldDB" id="A0A1I8EWA0"/>
<sequence length="277" mass="31682">MGGKRKVTDYFTRMKECLTMIIWLITSMTQTAVSVKCAECDFLAHTPISGIRTCPENCYGDVCFIVVNNYYNETLVSGCVNVDMETRTFFRDHAYCYKRKWYTVCGCTTSDRCNSPQAPFSMFTFVTSPFFEDCQFMPKQGLFPVYDDFDSSIEMTTENARIGDPLSVMTTPYPMVSSSTIIGIESVSDKSHSDNRNETIGEFVDEVMRSLLPNTDLQHFMDPEFNQIKGKAYKKINIRYDGNSCSRQYGISRIAILLIFSLLPCFYQLPKVNLKKN</sequence>
<feature type="transmembrane region" description="Helical" evidence="1">
    <location>
        <begin position="249"/>
        <end position="269"/>
    </location>
</feature>
<dbReference type="WBParaSite" id="maker-PairedContig_5624-snap-gene-1.15-mRNA-1">
    <property type="protein sequence ID" value="maker-PairedContig_5624-snap-gene-1.15-mRNA-1"/>
    <property type="gene ID" value="maker-PairedContig_5624-snap-gene-1.15"/>
</dbReference>
<reference evidence="2" key="1">
    <citation type="submission" date="2016-11" db="UniProtKB">
        <authorList>
            <consortium name="WormBaseParasite"/>
        </authorList>
    </citation>
    <scope>IDENTIFICATION</scope>
    <source>
        <strain evidence="2">pt0022</strain>
    </source>
</reference>
<organism evidence="2">
    <name type="scientific">Wuchereria bancrofti</name>
    <dbReference type="NCBI Taxonomy" id="6293"/>
    <lineage>
        <taxon>Eukaryota</taxon>
        <taxon>Metazoa</taxon>
        <taxon>Ecdysozoa</taxon>
        <taxon>Nematoda</taxon>
        <taxon>Chromadorea</taxon>
        <taxon>Rhabditida</taxon>
        <taxon>Spirurina</taxon>
        <taxon>Spiruromorpha</taxon>
        <taxon>Filarioidea</taxon>
        <taxon>Onchocercidae</taxon>
        <taxon>Wuchereria</taxon>
    </lineage>
</organism>
<accession>A0A1I8EWA0</accession>
<name>A0A1I8EWA0_WUCBA</name>
<proteinExistence type="predicted"/>